<evidence type="ECO:0000313" key="5">
    <source>
        <dbReference type="Proteomes" id="UP000549113"/>
    </source>
</evidence>
<feature type="transmembrane region" description="Helical" evidence="1">
    <location>
        <begin position="140"/>
        <end position="158"/>
    </location>
</feature>
<name>A0AA40VMA8_9MICO</name>
<keyword evidence="1" id="KW-1133">Transmembrane helix</keyword>
<feature type="transmembrane region" description="Helical" evidence="1">
    <location>
        <begin position="94"/>
        <end position="110"/>
    </location>
</feature>
<dbReference type="InterPro" id="IPR007349">
    <property type="entry name" value="DUF418"/>
</dbReference>
<dbReference type="RefSeq" id="WP_248198914.1">
    <property type="nucleotide sequence ID" value="NZ_BAABCO010000001.1"/>
</dbReference>
<keyword evidence="5" id="KW-1185">Reference proteome</keyword>
<dbReference type="PANTHER" id="PTHR30590:SF3">
    <property type="entry name" value="HYPOTHETICAL MEMBRANE SPANNING PROTEIN"/>
    <property type="match status" value="1"/>
</dbReference>
<sequence>MAAASAVTFARALNGPGRLQGVDLARGLAVLGMFGAHLLVTPEFVAADPLTWIDLANGRSSILFAVLAGVSIALITGGPRPLGRSALGLARRRIAVRAAMLWLFGIALIATGVPVYVILPAYGVLFLLALPLVQLRARTLWIIAAVLALVMPWVQPLLNALPVWEGATGGSLSLVLGWHYPFTLWVAFLVAGLAAGRSDLRRSATSRGLLLSGAGAAVLAMAMDATFAAPPDTYLAEVWASGPHTGGLLEVIGSGGFALATIGACLLLCRTPLTWVALPLRAVGSMPFTAYVGQLVVWAVMAAIILGDTGDLPGFRALEPFWPFTIVTLIACTAWALLLGRGPLERLTAWVCRIVAPR</sequence>
<protein>
    <submittedName>
        <fullName evidence="4">Membrane protein YeiB</fullName>
    </submittedName>
</protein>
<dbReference type="InterPro" id="IPR012429">
    <property type="entry name" value="HGSNAT_cat"/>
</dbReference>
<gene>
    <name evidence="4" type="ORF">BKA10_001283</name>
</gene>
<dbReference type="PANTHER" id="PTHR30590">
    <property type="entry name" value="INNER MEMBRANE PROTEIN"/>
    <property type="match status" value="1"/>
</dbReference>
<dbReference type="InterPro" id="IPR052529">
    <property type="entry name" value="Bact_Transport_Assoc"/>
</dbReference>
<accession>A0AA40VMA8</accession>
<feature type="transmembrane region" description="Helical" evidence="1">
    <location>
        <begin position="248"/>
        <end position="268"/>
    </location>
</feature>
<feature type="transmembrane region" description="Helical" evidence="1">
    <location>
        <begin position="178"/>
        <end position="196"/>
    </location>
</feature>
<dbReference type="Pfam" id="PF04235">
    <property type="entry name" value="DUF418"/>
    <property type="match status" value="1"/>
</dbReference>
<keyword evidence="1" id="KW-0472">Membrane</keyword>
<feature type="transmembrane region" description="Helical" evidence="1">
    <location>
        <begin position="288"/>
        <end position="306"/>
    </location>
</feature>
<proteinExistence type="predicted"/>
<dbReference type="EMBL" id="JACIFH010000001">
    <property type="protein sequence ID" value="MBB4139489.1"/>
    <property type="molecule type" value="Genomic_DNA"/>
</dbReference>
<feature type="transmembrane region" description="Helical" evidence="1">
    <location>
        <begin position="321"/>
        <end position="340"/>
    </location>
</feature>
<dbReference type="AlphaFoldDB" id="A0AA40VMA8"/>
<evidence type="ECO:0000256" key="1">
    <source>
        <dbReference type="SAM" id="Phobius"/>
    </source>
</evidence>
<feature type="transmembrane region" description="Helical" evidence="1">
    <location>
        <begin position="62"/>
        <end position="82"/>
    </location>
</feature>
<evidence type="ECO:0000259" key="3">
    <source>
        <dbReference type="Pfam" id="PF07786"/>
    </source>
</evidence>
<organism evidence="4 5">
    <name type="scientific">Microbacterium invictum</name>
    <dbReference type="NCBI Taxonomy" id="515415"/>
    <lineage>
        <taxon>Bacteria</taxon>
        <taxon>Bacillati</taxon>
        <taxon>Actinomycetota</taxon>
        <taxon>Actinomycetes</taxon>
        <taxon>Micrococcales</taxon>
        <taxon>Microbacteriaceae</taxon>
        <taxon>Microbacterium</taxon>
    </lineage>
</organism>
<reference evidence="4 5" key="1">
    <citation type="submission" date="2020-08" db="EMBL/GenBank/DDBJ databases">
        <title>Sequencing the genomes of 1000 actinobacteria strains.</title>
        <authorList>
            <person name="Klenk H.-P."/>
        </authorList>
    </citation>
    <scope>NUCLEOTIDE SEQUENCE [LARGE SCALE GENOMIC DNA]</scope>
    <source>
        <strain evidence="4 5">DSM 19600</strain>
    </source>
</reference>
<comment type="caution">
    <text evidence="4">The sequence shown here is derived from an EMBL/GenBank/DDBJ whole genome shotgun (WGS) entry which is preliminary data.</text>
</comment>
<evidence type="ECO:0000259" key="2">
    <source>
        <dbReference type="Pfam" id="PF04235"/>
    </source>
</evidence>
<dbReference type="Pfam" id="PF07786">
    <property type="entry name" value="HGSNAT_cat"/>
    <property type="match status" value="1"/>
</dbReference>
<feature type="domain" description="Heparan-alpha-glucosaminide N-acetyltransferase catalytic" evidence="3">
    <location>
        <begin position="18"/>
        <end position="203"/>
    </location>
</feature>
<evidence type="ECO:0000313" key="4">
    <source>
        <dbReference type="EMBL" id="MBB4139489.1"/>
    </source>
</evidence>
<feature type="transmembrane region" description="Helical" evidence="1">
    <location>
        <begin position="208"/>
        <end position="228"/>
    </location>
</feature>
<feature type="transmembrane region" description="Helical" evidence="1">
    <location>
        <begin position="116"/>
        <end position="133"/>
    </location>
</feature>
<keyword evidence="1" id="KW-0812">Transmembrane</keyword>
<dbReference type="Proteomes" id="UP000549113">
    <property type="component" value="Unassembled WGS sequence"/>
</dbReference>
<feature type="domain" description="DUF418" evidence="2">
    <location>
        <begin position="234"/>
        <end position="348"/>
    </location>
</feature>